<dbReference type="PIRSF" id="PIRSF000538">
    <property type="entry name" value="GlpK"/>
    <property type="match status" value="1"/>
</dbReference>
<evidence type="ECO:0000259" key="11">
    <source>
        <dbReference type="Pfam" id="PF00370"/>
    </source>
</evidence>
<dbReference type="PROSITE" id="PS00445">
    <property type="entry name" value="FGGY_KINASES_2"/>
    <property type="match status" value="1"/>
</dbReference>
<keyword evidence="4 10" id="KW-0808">Transferase</keyword>
<dbReference type="InterPro" id="IPR005999">
    <property type="entry name" value="Glycerol_kin"/>
</dbReference>
<dbReference type="InterPro" id="IPR000577">
    <property type="entry name" value="Carb_kinase_FGGY"/>
</dbReference>
<keyword evidence="7" id="KW-0319">Glycerol metabolism</keyword>
<dbReference type="CDD" id="cd07792">
    <property type="entry name" value="ASKHA_NBD_FGGY_GK1-3-like"/>
    <property type="match status" value="1"/>
</dbReference>
<dbReference type="InterPro" id="IPR042018">
    <property type="entry name" value="GK1-3_metazoan-type"/>
</dbReference>
<reference evidence="13 14" key="1">
    <citation type="journal article" date="2015" name="PLoS Pathog.">
        <title>Leptomonas seymouri: Adaptations to the Dixenous Life Cycle Analyzed by Genome Sequencing, Transcriptome Profiling and Co-infection with Leishmania donovani.</title>
        <authorList>
            <person name="Kraeva N."/>
            <person name="Butenko A."/>
            <person name="Hlavacova J."/>
            <person name="Kostygov A."/>
            <person name="Myskova J."/>
            <person name="Grybchuk D."/>
            <person name="Lestinova T."/>
            <person name="Votypka J."/>
            <person name="Volf P."/>
            <person name="Opperdoes F."/>
            <person name="Flegontov P."/>
            <person name="Lukes J."/>
            <person name="Yurchenko V."/>
        </authorList>
    </citation>
    <scope>NUCLEOTIDE SEQUENCE [LARGE SCALE GENOMIC DNA]</scope>
    <source>
        <strain evidence="13 14">ATCC 30220</strain>
    </source>
</reference>
<dbReference type="UniPathway" id="UPA00618">
    <property type="reaction ID" value="UER00672"/>
</dbReference>
<evidence type="ECO:0000256" key="5">
    <source>
        <dbReference type="ARBA" id="ARBA00022741"/>
    </source>
</evidence>
<dbReference type="FunFam" id="3.30.420.40:FF:000108">
    <property type="entry name" value="Glycerol kinase, glycosomal"/>
    <property type="match status" value="1"/>
</dbReference>
<comment type="similarity">
    <text evidence="2 10">Belongs to the FGGY kinase family.</text>
</comment>
<evidence type="ECO:0000259" key="12">
    <source>
        <dbReference type="Pfam" id="PF02782"/>
    </source>
</evidence>
<evidence type="ECO:0000256" key="2">
    <source>
        <dbReference type="ARBA" id="ARBA00009156"/>
    </source>
</evidence>
<evidence type="ECO:0000256" key="10">
    <source>
        <dbReference type="RuleBase" id="RU003733"/>
    </source>
</evidence>
<dbReference type="NCBIfam" id="NF000756">
    <property type="entry name" value="PRK00047.1"/>
    <property type="match status" value="1"/>
</dbReference>
<dbReference type="GO" id="GO:0046167">
    <property type="term" value="P:glycerol-3-phosphate biosynthetic process"/>
    <property type="evidence" value="ECO:0007669"/>
    <property type="project" value="TreeGrafter"/>
</dbReference>
<dbReference type="EMBL" id="LJSK01000627">
    <property type="protein sequence ID" value="KPI82659.1"/>
    <property type="molecule type" value="Genomic_DNA"/>
</dbReference>
<keyword evidence="14" id="KW-1185">Reference proteome</keyword>
<evidence type="ECO:0000256" key="1">
    <source>
        <dbReference type="ARBA" id="ARBA00005190"/>
    </source>
</evidence>
<dbReference type="Pfam" id="PF00370">
    <property type="entry name" value="FGGY_N"/>
    <property type="match status" value="1"/>
</dbReference>
<evidence type="ECO:0000313" key="14">
    <source>
        <dbReference type="Proteomes" id="UP000038009"/>
    </source>
</evidence>
<evidence type="ECO:0000256" key="6">
    <source>
        <dbReference type="ARBA" id="ARBA00022777"/>
    </source>
</evidence>
<proteinExistence type="inferred from homology"/>
<dbReference type="FunFam" id="3.30.420.40:FF:000086">
    <property type="entry name" value="Glycerol kinase"/>
    <property type="match status" value="1"/>
</dbReference>
<dbReference type="PROSITE" id="PS00933">
    <property type="entry name" value="FGGY_KINASES_1"/>
    <property type="match status" value="1"/>
</dbReference>
<dbReference type="GO" id="GO:0005524">
    <property type="term" value="F:ATP binding"/>
    <property type="evidence" value="ECO:0007669"/>
    <property type="project" value="UniProtKB-KW"/>
</dbReference>
<feature type="domain" description="Carbohydrate kinase FGGY N-terminal" evidence="11">
    <location>
        <begin position="3"/>
        <end position="261"/>
    </location>
</feature>
<dbReference type="InterPro" id="IPR018483">
    <property type="entry name" value="Carb_kinase_FGGY_CS"/>
</dbReference>
<dbReference type="VEuPathDB" id="TriTrypDB:Lsey_0627_0010"/>
<dbReference type="GO" id="GO:0006641">
    <property type="term" value="P:triglyceride metabolic process"/>
    <property type="evidence" value="ECO:0007669"/>
    <property type="project" value="TreeGrafter"/>
</dbReference>
<comment type="pathway">
    <text evidence="1">Polyol metabolism; glycerol degradation via glycerol kinase pathway; sn-glycerol 3-phosphate from glycerol: step 1/1.</text>
</comment>
<comment type="caution">
    <text evidence="13">The sequence shown here is derived from an EMBL/GenBank/DDBJ whole genome shotgun (WGS) entry which is preliminary data.</text>
</comment>
<dbReference type="SUPFAM" id="SSF53067">
    <property type="entry name" value="Actin-like ATPase domain"/>
    <property type="match status" value="2"/>
</dbReference>
<dbReference type="InterPro" id="IPR018484">
    <property type="entry name" value="FGGY_N"/>
</dbReference>
<accession>A0A0N0P284</accession>
<protein>
    <recommendedName>
        <fullName evidence="3">glycerol kinase</fullName>
        <ecNumber evidence="3">2.7.1.30</ecNumber>
    </recommendedName>
    <alternativeName>
        <fullName evidence="9">ATP:glycerol 3-phosphotransferase</fullName>
    </alternativeName>
</protein>
<name>A0A0N0P284_LEPSE</name>
<dbReference type="GO" id="GO:0004370">
    <property type="term" value="F:glycerol kinase activity"/>
    <property type="evidence" value="ECO:0007669"/>
    <property type="project" value="UniProtKB-EC"/>
</dbReference>
<organism evidence="13 14">
    <name type="scientific">Leptomonas seymouri</name>
    <dbReference type="NCBI Taxonomy" id="5684"/>
    <lineage>
        <taxon>Eukaryota</taxon>
        <taxon>Discoba</taxon>
        <taxon>Euglenozoa</taxon>
        <taxon>Kinetoplastea</taxon>
        <taxon>Metakinetoplastina</taxon>
        <taxon>Trypanosomatida</taxon>
        <taxon>Trypanosomatidae</taxon>
        <taxon>Leishmaniinae</taxon>
        <taxon>Leptomonas</taxon>
    </lineage>
</organism>
<feature type="domain" description="Carbohydrate kinase FGGY C-terminal" evidence="12">
    <location>
        <begin position="271"/>
        <end position="459"/>
    </location>
</feature>
<dbReference type="InterPro" id="IPR043129">
    <property type="entry name" value="ATPase_NBD"/>
</dbReference>
<dbReference type="Proteomes" id="UP000038009">
    <property type="component" value="Unassembled WGS sequence"/>
</dbReference>
<dbReference type="EC" id="2.7.1.30" evidence="3"/>
<dbReference type="Pfam" id="PF02782">
    <property type="entry name" value="FGGY_C"/>
    <property type="match status" value="1"/>
</dbReference>
<dbReference type="PANTHER" id="PTHR10196">
    <property type="entry name" value="SUGAR KINASE"/>
    <property type="match status" value="1"/>
</dbReference>
<evidence type="ECO:0000313" key="13">
    <source>
        <dbReference type="EMBL" id="KPI82659.1"/>
    </source>
</evidence>
<dbReference type="OMA" id="FMLMNIG"/>
<evidence type="ECO:0000256" key="3">
    <source>
        <dbReference type="ARBA" id="ARBA00012099"/>
    </source>
</evidence>
<dbReference type="AlphaFoldDB" id="A0A0N0P284"/>
<keyword evidence="6 10" id="KW-0418">Kinase</keyword>
<dbReference type="PANTHER" id="PTHR10196:SF69">
    <property type="entry name" value="GLYCEROL KINASE"/>
    <property type="match status" value="1"/>
</dbReference>
<evidence type="ECO:0000256" key="7">
    <source>
        <dbReference type="ARBA" id="ARBA00022798"/>
    </source>
</evidence>
<evidence type="ECO:0000256" key="9">
    <source>
        <dbReference type="ARBA" id="ARBA00043149"/>
    </source>
</evidence>
<dbReference type="OrthoDB" id="5422795at2759"/>
<dbReference type="GO" id="GO:0019563">
    <property type="term" value="P:glycerol catabolic process"/>
    <property type="evidence" value="ECO:0007669"/>
    <property type="project" value="UniProtKB-UniPathway"/>
</dbReference>
<gene>
    <name evidence="13" type="ORF">ABL78_8328</name>
</gene>
<sequence>MPYVAAIDQGTTSSRCIIFNEKFEVVADHQLHHKQYTPKPGWLEHDADEIYRNCCICVANAVKKLRQKDPKFDKISGIGITNQRETSVAWDRKTGKPLCHAPVWSDARTFEVCDRITKEVGGGKSDFAAQITGLPASTYFSAFKYRWMLENVPAVAEARKNGTLMLGTIECWLMYKLSGDKTFVTDVSNASRTFLMELSTQKWSPELCQKLDIPIEALPEIRSNSEHFCDIKTPEFGVCEALGATTPITGCIGDQQSALFGHLGFHKGDAKNTYGTGCFMLMNVGPKVQHSKHGLLATIGYKLGNNPTTFALEGSIASCGATVEWMRNNLNFFNHPREMEAIARKESSTDGIVFVPAFGGLLCPYWDPTARGTIVGMTYKTNKSHIIRAALEAISMQAGAVLQSMKQDSGVELKQLRVDGGLTNSRLLLEMQADILGVDLYVPRMIETTSLGAALCAGLGCGLWKSTDDIVAVSKEVMKGDTVRPTNTDPKVRAARVEAWNEAVRRSKWAKL</sequence>
<dbReference type="GO" id="GO:0005739">
    <property type="term" value="C:mitochondrion"/>
    <property type="evidence" value="ECO:0007669"/>
    <property type="project" value="TreeGrafter"/>
</dbReference>
<dbReference type="InterPro" id="IPR018485">
    <property type="entry name" value="FGGY_C"/>
</dbReference>
<evidence type="ECO:0000256" key="8">
    <source>
        <dbReference type="ARBA" id="ARBA00022840"/>
    </source>
</evidence>
<dbReference type="Gene3D" id="3.30.420.40">
    <property type="match status" value="2"/>
</dbReference>
<evidence type="ECO:0000256" key="4">
    <source>
        <dbReference type="ARBA" id="ARBA00022679"/>
    </source>
</evidence>
<keyword evidence="5" id="KW-0547">Nucleotide-binding</keyword>
<keyword evidence="8" id="KW-0067">ATP-binding</keyword>
<dbReference type="NCBIfam" id="TIGR01311">
    <property type="entry name" value="glycerol_kin"/>
    <property type="match status" value="1"/>
</dbReference>